<keyword evidence="3" id="KW-1185">Reference proteome</keyword>
<feature type="region of interest" description="Disordered" evidence="1">
    <location>
        <begin position="23"/>
        <end position="130"/>
    </location>
</feature>
<name>A0A507QIC8_MONPU</name>
<dbReference type="EMBL" id="VIFY01000234">
    <property type="protein sequence ID" value="TQB68256.1"/>
    <property type="molecule type" value="Genomic_DNA"/>
</dbReference>
<feature type="compositionally biased region" description="Pro residues" evidence="1">
    <location>
        <begin position="40"/>
        <end position="49"/>
    </location>
</feature>
<evidence type="ECO:0000313" key="2">
    <source>
        <dbReference type="EMBL" id="TQB68256.1"/>
    </source>
</evidence>
<reference evidence="2 3" key="1">
    <citation type="submission" date="2019-06" db="EMBL/GenBank/DDBJ databases">
        <title>Wine fermentation using esterase from Monascus purpureus.</title>
        <authorList>
            <person name="Geng C."/>
            <person name="Zhang Y."/>
        </authorList>
    </citation>
    <scope>NUCLEOTIDE SEQUENCE [LARGE SCALE GENOMIC DNA]</scope>
    <source>
        <strain evidence="2">HQ1</strain>
    </source>
</reference>
<proteinExistence type="predicted"/>
<gene>
    <name evidence="2" type="ORF">MPDQ_003749</name>
</gene>
<comment type="caution">
    <text evidence="2">The sequence shown here is derived from an EMBL/GenBank/DDBJ whole genome shotgun (WGS) entry which is preliminary data.</text>
</comment>
<sequence length="130" mass="14243">MARLWLHPDTLSQRTKLYVEISSLSTSSSSLPYGACWLPNTPPLTPPLCAPTTPQRSTKKRLRQETPKKPPPPPFWTPNRDQSPSPLSSQSPNLSDTASDTSRTNSSPVPQESVTSRGSSPERQIHGQLA</sequence>
<dbReference type="Proteomes" id="UP000319663">
    <property type="component" value="Unassembled WGS sequence"/>
</dbReference>
<dbReference type="AlphaFoldDB" id="A0A507QIC8"/>
<protein>
    <submittedName>
        <fullName evidence="2">Uncharacterized protein</fullName>
    </submittedName>
</protein>
<feature type="compositionally biased region" description="Polar residues" evidence="1">
    <location>
        <begin position="96"/>
        <end position="122"/>
    </location>
</feature>
<organism evidence="2 3">
    <name type="scientific">Monascus purpureus</name>
    <name type="common">Red mold</name>
    <name type="synonym">Monascus anka</name>
    <dbReference type="NCBI Taxonomy" id="5098"/>
    <lineage>
        <taxon>Eukaryota</taxon>
        <taxon>Fungi</taxon>
        <taxon>Dikarya</taxon>
        <taxon>Ascomycota</taxon>
        <taxon>Pezizomycotina</taxon>
        <taxon>Eurotiomycetes</taxon>
        <taxon>Eurotiomycetidae</taxon>
        <taxon>Eurotiales</taxon>
        <taxon>Aspergillaceae</taxon>
        <taxon>Monascus</taxon>
    </lineage>
</organism>
<feature type="compositionally biased region" description="Low complexity" evidence="1">
    <location>
        <begin position="82"/>
        <end position="95"/>
    </location>
</feature>
<evidence type="ECO:0000256" key="1">
    <source>
        <dbReference type="SAM" id="MobiDB-lite"/>
    </source>
</evidence>
<accession>A0A507QIC8</accession>
<evidence type="ECO:0000313" key="3">
    <source>
        <dbReference type="Proteomes" id="UP000319663"/>
    </source>
</evidence>